<reference evidence="2 4" key="1">
    <citation type="submission" date="2017-04" db="EMBL/GenBank/DDBJ databases">
        <title>Characterization, genome and methylation analysis of a phthalic acid esters degrading strain Sphingobium yanoikuyae SHJ.</title>
        <authorList>
            <person name="Feng L."/>
        </authorList>
    </citation>
    <scope>NUCLEOTIDE SEQUENCE [LARGE SCALE GENOMIC DNA]</scope>
    <source>
        <strain evidence="2 4">SHJ</strain>
    </source>
</reference>
<dbReference type="Proteomes" id="UP000037029">
    <property type="component" value="Chromosome"/>
</dbReference>
<dbReference type="EMBL" id="JAOCKX010000040">
    <property type="protein sequence ID" value="MDH2133731.1"/>
    <property type="molecule type" value="Genomic_DNA"/>
</dbReference>
<accession>A0A0J9CYQ8</accession>
<name>A0A0J9CYQ8_SPHYA</name>
<dbReference type="AlphaFoldDB" id="A0A0J9CYQ8"/>
<dbReference type="SUPFAM" id="SSF160631">
    <property type="entry name" value="SMI1/KNR4-like"/>
    <property type="match status" value="1"/>
</dbReference>
<gene>
    <name evidence="2" type="ORF">BV87_23035</name>
    <name evidence="3" type="ORF">N5J77_21585</name>
</gene>
<dbReference type="InterPro" id="IPR037883">
    <property type="entry name" value="Knr4/Smi1-like_sf"/>
</dbReference>
<evidence type="ECO:0000313" key="3">
    <source>
        <dbReference type="EMBL" id="MDH2133731.1"/>
    </source>
</evidence>
<protein>
    <submittedName>
        <fullName evidence="2">SMI1/KNR4 family protein</fullName>
    </submittedName>
</protein>
<dbReference type="Pfam" id="PF09346">
    <property type="entry name" value="SMI1_KNR4"/>
    <property type="match status" value="1"/>
</dbReference>
<dbReference type="Proteomes" id="UP001162318">
    <property type="component" value="Unassembled WGS sequence"/>
</dbReference>
<evidence type="ECO:0000259" key="1">
    <source>
        <dbReference type="Pfam" id="PF09346"/>
    </source>
</evidence>
<evidence type="ECO:0000313" key="2">
    <source>
        <dbReference type="EMBL" id="ATP20978.1"/>
    </source>
</evidence>
<sequence>MLEGRDWFGLDGAAISELAALKAVAPDGIPSIYLDLLAFSNGGEGPLPVSPYNFCLDAAATVVENIKNSNYSQPHLQGFLIFGSSGGGEYLAFDIRAPASWHVVTIDMVAGGDTAEVVAPDFDVFYDWIGLEAAAP</sequence>
<evidence type="ECO:0000313" key="4">
    <source>
        <dbReference type="Proteomes" id="UP000037029"/>
    </source>
</evidence>
<dbReference type="EMBL" id="CP020925">
    <property type="protein sequence ID" value="ATP20978.1"/>
    <property type="molecule type" value="Genomic_DNA"/>
</dbReference>
<dbReference type="RefSeq" id="WP_048938741.1">
    <property type="nucleotide sequence ID" value="NZ_CP020925.1"/>
</dbReference>
<dbReference type="InterPro" id="IPR018958">
    <property type="entry name" value="Knr4/Smi1-like_dom"/>
</dbReference>
<reference evidence="3" key="2">
    <citation type="submission" date="2022-09" db="EMBL/GenBank/DDBJ databases">
        <title>Intensive care unit water sources are persistently colonized with multi-drug resistant bacteria and are the site of extensive horizontal gene transfer of antibiotic resistance genes.</title>
        <authorList>
            <person name="Diorio-Toth L."/>
        </authorList>
    </citation>
    <scope>NUCLEOTIDE SEQUENCE</scope>
    <source>
        <strain evidence="3">GD03659</strain>
    </source>
</reference>
<feature type="domain" description="Knr4/Smi1-like" evidence="1">
    <location>
        <begin position="29"/>
        <end position="127"/>
    </location>
</feature>
<proteinExistence type="predicted"/>
<organism evidence="2 4">
    <name type="scientific">Sphingobium yanoikuyae</name>
    <name type="common">Sphingomonas yanoikuyae</name>
    <dbReference type="NCBI Taxonomy" id="13690"/>
    <lineage>
        <taxon>Bacteria</taxon>
        <taxon>Pseudomonadati</taxon>
        <taxon>Pseudomonadota</taxon>
        <taxon>Alphaproteobacteria</taxon>
        <taxon>Sphingomonadales</taxon>
        <taxon>Sphingomonadaceae</taxon>
        <taxon>Sphingobium</taxon>
    </lineage>
</organism>
<dbReference type="Gene3D" id="3.40.1580.10">
    <property type="entry name" value="SMI1/KNR4-like"/>
    <property type="match status" value="1"/>
</dbReference>